<gene>
    <name evidence="1" type="ORF">SSPSH_000022</name>
</gene>
<reference evidence="1 2" key="2">
    <citation type="journal article" date="2013" name="PLoS ONE">
        <title>INDIGO - INtegrated Data Warehouse of MIcrobial GenOmes with Examples from the Red Sea Extremophiles.</title>
        <authorList>
            <person name="Alam I."/>
            <person name="Antunes A."/>
            <person name="Kamau A.A."/>
            <person name="Ba Alawi W."/>
            <person name="Kalkatawi M."/>
            <person name="Stingl U."/>
            <person name="Bajic V.B."/>
        </authorList>
    </citation>
    <scope>NUCLEOTIDE SEQUENCE [LARGE SCALE GENOMIC DNA]</scope>
    <source>
        <strain evidence="1 2">E1L3A</strain>
    </source>
</reference>
<dbReference type="Gene3D" id="1.10.1220.10">
    <property type="entry name" value="Met repressor-like"/>
    <property type="match status" value="1"/>
</dbReference>
<dbReference type="InterPro" id="IPR010985">
    <property type="entry name" value="Ribbon_hlx_hlx"/>
</dbReference>
<dbReference type="eggNOG" id="COG3905">
    <property type="taxonomic scope" value="Bacteria"/>
</dbReference>
<accession>U2ESK9</accession>
<evidence type="ECO:0000313" key="2">
    <source>
        <dbReference type="Proteomes" id="UP000006242"/>
    </source>
</evidence>
<proteinExistence type="predicted"/>
<keyword evidence="2" id="KW-1185">Reference proteome</keyword>
<dbReference type="Proteomes" id="UP000006242">
    <property type="component" value="Unassembled WGS sequence"/>
</dbReference>
<comment type="caution">
    <text evidence="1">The sequence shown here is derived from an EMBL/GenBank/DDBJ whole genome shotgun (WGS) entry which is preliminary data.</text>
</comment>
<dbReference type="AlphaFoldDB" id="U2ESK9"/>
<reference evidence="1 2" key="1">
    <citation type="journal article" date="2011" name="J. Bacteriol.">
        <title>Genome sequence of Salinisphaera shabanensis, a gammaproteobacterium from the harsh, variable environment of the brine-seawater interface of the Shaban Deep in the Red Sea.</title>
        <authorList>
            <person name="Antunes A."/>
            <person name="Alam I."/>
            <person name="Bajic V.B."/>
            <person name="Stingl U."/>
        </authorList>
    </citation>
    <scope>NUCLEOTIDE SEQUENCE [LARGE SCALE GENOMIC DNA]</scope>
    <source>
        <strain evidence="1 2">E1L3A</strain>
    </source>
</reference>
<dbReference type="SUPFAM" id="SSF47598">
    <property type="entry name" value="Ribbon-helix-helix"/>
    <property type="match status" value="1"/>
</dbReference>
<organism evidence="1 2">
    <name type="scientific">Salinisphaera shabanensis E1L3A</name>
    <dbReference type="NCBI Taxonomy" id="1033802"/>
    <lineage>
        <taxon>Bacteria</taxon>
        <taxon>Pseudomonadati</taxon>
        <taxon>Pseudomonadota</taxon>
        <taxon>Gammaproteobacteria</taxon>
        <taxon>Salinisphaerales</taxon>
        <taxon>Salinisphaeraceae</taxon>
        <taxon>Salinisphaera</taxon>
    </lineage>
</organism>
<dbReference type="STRING" id="1033802.SSPSH_000022"/>
<evidence type="ECO:0000313" key="1">
    <source>
        <dbReference type="EMBL" id="ERJ20685.1"/>
    </source>
</evidence>
<dbReference type="GO" id="GO:0006355">
    <property type="term" value="P:regulation of DNA-templated transcription"/>
    <property type="evidence" value="ECO:0007669"/>
    <property type="project" value="InterPro"/>
</dbReference>
<dbReference type="EMBL" id="AFNV02000001">
    <property type="protein sequence ID" value="ERJ20685.1"/>
    <property type="molecule type" value="Genomic_DNA"/>
</dbReference>
<sequence>MGSRIGKGGTDEYALRCYFISTTRSMVSAMSTTSLKLPDELKARLRSVAEARHTSAHAFMVESLQNAVVAAEQQLAFLADAETAYEQMCESGEGYEAGDVHRYIQARARGESLERPQPKPWRE</sequence>
<dbReference type="InterPro" id="IPR013321">
    <property type="entry name" value="Arc_rbn_hlx_hlx"/>
</dbReference>
<name>U2ESK9_9GAMM</name>
<protein>
    <submittedName>
        <fullName evidence="1">Uncharacterized protein</fullName>
    </submittedName>
</protein>